<feature type="domain" description="Sulfatase-modifying factor enzyme-like" evidence="5">
    <location>
        <begin position="429"/>
        <end position="523"/>
    </location>
</feature>
<feature type="compositionally biased region" description="Low complexity" evidence="4">
    <location>
        <begin position="33"/>
        <end position="47"/>
    </location>
</feature>
<keyword evidence="8" id="KW-1185">Reference proteome</keyword>
<dbReference type="InterPro" id="IPR024775">
    <property type="entry name" value="DinB-like"/>
</dbReference>
<evidence type="ECO:0000259" key="5">
    <source>
        <dbReference type="Pfam" id="PF03781"/>
    </source>
</evidence>
<evidence type="ECO:0000313" key="7">
    <source>
        <dbReference type="EMBL" id="KAF7298022.1"/>
    </source>
</evidence>
<dbReference type="InterPro" id="IPR042095">
    <property type="entry name" value="SUMF_sf"/>
</dbReference>
<dbReference type="OrthoDB" id="659at2759"/>
<dbReference type="InterPro" id="IPR005532">
    <property type="entry name" value="SUMF_dom"/>
</dbReference>
<dbReference type="Gene3D" id="3.90.1580.10">
    <property type="entry name" value="paralog of FGE (formylglycine-generating enzyme)"/>
    <property type="match status" value="1"/>
</dbReference>
<dbReference type="Pfam" id="PF03781">
    <property type="entry name" value="FGE-sulfatase"/>
    <property type="match status" value="2"/>
</dbReference>
<keyword evidence="1" id="KW-0560">Oxidoreductase</keyword>
<gene>
    <name evidence="7" type="ORF">HMN09_01023300</name>
</gene>
<keyword evidence="2" id="KW-0408">Iron</keyword>
<dbReference type="PANTHER" id="PTHR43397">
    <property type="entry name" value="ERGOTHIONEINE BIOSYNTHESIS PROTEIN 1"/>
    <property type="match status" value="1"/>
</dbReference>
<dbReference type="EMBL" id="JACAZE010000015">
    <property type="protein sequence ID" value="KAF7298022.1"/>
    <property type="molecule type" value="Genomic_DNA"/>
</dbReference>
<comment type="caution">
    <text evidence="7">The sequence shown here is derived from an EMBL/GenBank/DDBJ whole genome shotgun (WGS) entry which is preliminary data.</text>
</comment>
<comment type="pathway">
    <text evidence="3">Amino-acid biosynthesis; ergothioneine biosynthesis.</text>
</comment>
<feature type="domain" description="DinB-like" evidence="6">
    <location>
        <begin position="225"/>
        <end position="356"/>
    </location>
</feature>
<feature type="region of interest" description="Disordered" evidence="4">
    <location>
        <begin position="1"/>
        <end position="48"/>
    </location>
</feature>
<dbReference type="Proteomes" id="UP000613580">
    <property type="component" value="Unassembled WGS sequence"/>
</dbReference>
<dbReference type="AlphaFoldDB" id="A0A8H6VY23"/>
<dbReference type="InterPro" id="IPR016187">
    <property type="entry name" value="CTDL_fold"/>
</dbReference>
<evidence type="ECO:0000313" key="8">
    <source>
        <dbReference type="Proteomes" id="UP000613580"/>
    </source>
</evidence>
<evidence type="ECO:0000256" key="2">
    <source>
        <dbReference type="ARBA" id="ARBA00023004"/>
    </source>
</evidence>
<evidence type="ECO:0000259" key="6">
    <source>
        <dbReference type="Pfam" id="PF12867"/>
    </source>
</evidence>
<dbReference type="PANTHER" id="PTHR43397:SF1">
    <property type="entry name" value="ERGOTHIONEINE BIOSYNTHESIS PROTEIN 1"/>
    <property type="match status" value="1"/>
</dbReference>
<protein>
    <recommendedName>
        <fullName evidence="9">DUF323 domain-containing protein</fullName>
    </recommendedName>
</protein>
<accession>A0A8H6VY23</accession>
<evidence type="ECO:0000256" key="3">
    <source>
        <dbReference type="ARBA" id="ARBA00037882"/>
    </source>
</evidence>
<dbReference type="InterPro" id="IPR051128">
    <property type="entry name" value="EgtD_Methyltrsf_superfamily"/>
</dbReference>
<proteinExistence type="predicted"/>
<feature type="domain" description="Sulfatase-modifying factor enzyme-like" evidence="5">
    <location>
        <begin position="544"/>
        <end position="635"/>
    </location>
</feature>
<evidence type="ECO:0000256" key="4">
    <source>
        <dbReference type="SAM" id="MobiDB-lite"/>
    </source>
</evidence>
<evidence type="ECO:0000256" key="1">
    <source>
        <dbReference type="ARBA" id="ARBA00023002"/>
    </source>
</evidence>
<organism evidence="7 8">
    <name type="scientific">Mycena chlorophos</name>
    <name type="common">Agaric fungus</name>
    <name type="synonym">Agaricus chlorophos</name>
    <dbReference type="NCBI Taxonomy" id="658473"/>
    <lineage>
        <taxon>Eukaryota</taxon>
        <taxon>Fungi</taxon>
        <taxon>Dikarya</taxon>
        <taxon>Basidiomycota</taxon>
        <taxon>Agaricomycotina</taxon>
        <taxon>Agaricomycetes</taxon>
        <taxon>Agaricomycetidae</taxon>
        <taxon>Agaricales</taxon>
        <taxon>Marasmiineae</taxon>
        <taxon>Mycenaceae</taxon>
        <taxon>Mycena</taxon>
    </lineage>
</organism>
<dbReference type="SUPFAM" id="SSF56436">
    <property type="entry name" value="C-type lectin-like"/>
    <property type="match status" value="1"/>
</dbReference>
<name>A0A8H6VY23_MYCCL</name>
<evidence type="ECO:0008006" key="9">
    <source>
        <dbReference type="Google" id="ProtNLM"/>
    </source>
</evidence>
<dbReference type="Pfam" id="PF12867">
    <property type="entry name" value="DinB_2"/>
    <property type="match status" value="1"/>
</dbReference>
<sequence length="638" mass="70419">MAFTSIQLPSFADLHPSMPSPPSSDSDVESVDTHSSATSSRSCSSSSDVGITVGSHVVLASADLRAEVVEALFDKHAPSGLMAVIVVAAATENPGPNAAFDFAQTALGICPATWSAQKAAGTEYFFAAGESTVAASTAKQPFISTNPAQAAHLLEFSLASLRPVLSLTSGCGAFNIHILERPTVVFPPASHTLSFSASSSHSVEGNIPTMEEWRTLWRAWDLVTLKMIPKSMLHQKPIDLRHKCLFYIGHIPTFLDMLLSKAIGGSATEPKYFWNIFERGIDPHVDDPDHCHNHSEVPELDEDWPSLETIMMFRNGVRARLQQLYDDITAGRRQLTRNIARTLVMTLEHEGWHVETLLYMLIQRAGTGTLPPAGFATPPWALLKQQWDAMPQPSSKSVTLGPTTLTMGHNDSEGDDFLPEHELRAEGRTYGWDNESPAREVQVGQFKASWRPVTNQEFFSFWLAGKAELPKSWVEEDGQVKVRTIYGLVPMDVAAHWPVLTTYEDLEAYANSKGGRLPTEPELRLFFDTYDVGFEGGANMGFRNWHPVPATTGLESQQGRGTNGGVWEWTTTQFDGHDGLVPTKLFTGYSTDFFDTKHQTVLGGSYATIPRLGRQTVRNFWQRGYGYAWVSGRVVWDV</sequence>
<reference evidence="7" key="1">
    <citation type="submission" date="2020-05" db="EMBL/GenBank/DDBJ databases">
        <title>Mycena genomes resolve the evolution of fungal bioluminescence.</title>
        <authorList>
            <person name="Tsai I.J."/>
        </authorList>
    </citation>
    <scope>NUCLEOTIDE SEQUENCE</scope>
    <source>
        <strain evidence="7">110903Hualien_Pintung</strain>
    </source>
</reference>